<dbReference type="InterPro" id="IPR002125">
    <property type="entry name" value="CMP_dCMP_dom"/>
</dbReference>
<keyword evidence="11" id="KW-1185">Reference proteome</keyword>
<dbReference type="InterPro" id="IPR016193">
    <property type="entry name" value="Cytidine_deaminase-like"/>
</dbReference>
<evidence type="ECO:0000256" key="8">
    <source>
        <dbReference type="ARBA" id="ARBA00023002"/>
    </source>
</evidence>
<dbReference type="Gene3D" id="3.40.140.10">
    <property type="entry name" value="Cytidine Deaminase, domain 2"/>
    <property type="match status" value="1"/>
</dbReference>
<reference evidence="10" key="1">
    <citation type="journal article" date="2022" name="Cell">
        <title>Design, construction, and in vivo augmentation of a complex gut microbiome.</title>
        <authorList>
            <person name="Cheng A.G."/>
            <person name="Ho P.Y."/>
            <person name="Aranda-Diaz A."/>
            <person name="Jain S."/>
            <person name="Yu F.B."/>
            <person name="Meng X."/>
            <person name="Wang M."/>
            <person name="Iakiviak M."/>
            <person name="Nagashima K."/>
            <person name="Zhao A."/>
            <person name="Murugkar P."/>
            <person name="Patil A."/>
            <person name="Atabakhsh K."/>
            <person name="Weakley A."/>
            <person name="Yan J."/>
            <person name="Brumbaugh A.R."/>
            <person name="Higginbottom S."/>
            <person name="Dimas A."/>
            <person name="Shiver A.L."/>
            <person name="Deutschbauer A."/>
            <person name="Neff N."/>
            <person name="Sonnenburg J.L."/>
            <person name="Huang K.C."/>
            <person name="Fischbach M.A."/>
        </authorList>
    </citation>
    <scope>NUCLEOTIDE SEQUENCE</scope>
    <source>
        <strain evidence="10">AP11</strain>
    </source>
</reference>
<evidence type="ECO:0000256" key="4">
    <source>
        <dbReference type="ARBA" id="ARBA00007417"/>
    </source>
</evidence>
<dbReference type="GeneID" id="82890449"/>
<evidence type="ECO:0000256" key="6">
    <source>
        <dbReference type="ARBA" id="ARBA00019930"/>
    </source>
</evidence>
<comment type="pathway">
    <text evidence="2">Cofactor biosynthesis; riboflavin biosynthesis; 5-amino-6-(D-ribitylamino)uracil from GTP: step 2/4.</text>
</comment>
<organism evidence="10 11">
    <name type="scientific">Alistipes ihumii AP11</name>
    <dbReference type="NCBI Taxonomy" id="1211813"/>
    <lineage>
        <taxon>Bacteria</taxon>
        <taxon>Pseudomonadati</taxon>
        <taxon>Bacteroidota</taxon>
        <taxon>Bacteroidia</taxon>
        <taxon>Bacteroidales</taxon>
        <taxon>Rikenellaceae</taxon>
        <taxon>Alistipes</taxon>
    </lineage>
</organism>
<dbReference type="EMBL" id="CP102294">
    <property type="protein sequence ID" value="UWN57554.1"/>
    <property type="molecule type" value="Genomic_DNA"/>
</dbReference>
<dbReference type="Proteomes" id="UP001059295">
    <property type="component" value="Chromosome"/>
</dbReference>
<comment type="similarity">
    <text evidence="3">In the N-terminal section; belongs to the cytidine and deoxycytidylate deaminase family.</text>
</comment>
<dbReference type="SUPFAM" id="SSF53597">
    <property type="entry name" value="Dihydrofolate reductase-like"/>
    <property type="match status" value="1"/>
</dbReference>
<dbReference type="InterPro" id="IPR002734">
    <property type="entry name" value="RibDG_C"/>
</dbReference>
<comment type="similarity">
    <text evidence="4">In the C-terminal section; belongs to the HTP reductase family.</text>
</comment>
<keyword evidence="8" id="KW-0560">Oxidoreductase</keyword>
<evidence type="ECO:0000256" key="3">
    <source>
        <dbReference type="ARBA" id="ARBA00005259"/>
    </source>
</evidence>
<dbReference type="PANTHER" id="PTHR38011">
    <property type="entry name" value="DIHYDROFOLATE REDUCTASE FAMILY PROTEIN (AFU_ORTHOLOGUE AFUA_8G06820)"/>
    <property type="match status" value="1"/>
</dbReference>
<dbReference type="Pfam" id="PF00383">
    <property type="entry name" value="dCMP_cyt_deam_1"/>
    <property type="match status" value="1"/>
</dbReference>
<protein>
    <recommendedName>
        <fullName evidence="6">Riboflavin biosynthesis protein RibD</fullName>
        <ecNumber evidence="5">3.5.4.26</ecNumber>
    </recommendedName>
</protein>
<evidence type="ECO:0000256" key="1">
    <source>
        <dbReference type="ARBA" id="ARBA00002151"/>
    </source>
</evidence>
<dbReference type="PROSITE" id="PS51747">
    <property type="entry name" value="CYT_DCMP_DEAMINASES_2"/>
    <property type="match status" value="1"/>
</dbReference>
<accession>A0ABY5V1N5</accession>
<name>A0ABY5V1N5_9BACT</name>
<sequence length="371" mass="40772">MIVQASVAVSVDGYIDDLSDRRLVLSHAADWEEVRSLRAESDAILVGAETIRRDNPALVTRDERLRELRAEQGLPADPVKVTLSRNADLDPTSRFFTEGDGEKIVFVGRCAPQDRTAALSRVATVIHAGSDCLTADYLIGELGRKGIERLFIEGGSRVLTLFLSENRIDYLRVAVAPFFVGEPSAPRMTIGAKFPFDKDRRMTVLDVKKVGDMTVTDYALGQQATDRTRLLQAIGLSLKCPPSDKAYSVGAVLVTRDGQVFTGYSRETAPDNHAEEETILKAEQAGATLEGATIYSSMEPCSTRRSKPRSCSAQIIDRRMKRVVFAVREPDRFVRCRGEQLLRDAGIEVCVLESLAKQALEANAHILSGQS</sequence>
<dbReference type="PANTHER" id="PTHR38011:SF7">
    <property type="entry name" value="2,5-DIAMINO-6-RIBOSYLAMINO-4(3H)-PYRIMIDINONE 5'-PHOSPHATE REDUCTASE"/>
    <property type="match status" value="1"/>
</dbReference>
<dbReference type="Gene3D" id="3.40.430.10">
    <property type="entry name" value="Dihydrofolate Reductase, subunit A"/>
    <property type="match status" value="1"/>
</dbReference>
<evidence type="ECO:0000256" key="2">
    <source>
        <dbReference type="ARBA" id="ARBA00004882"/>
    </source>
</evidence>
<dbReference type="InterPro" id="IPR024072">
    <property type="entry name" value="DHFR-like_dom_sf"/>
</dbReference>
<feature type="domain" description="CMP/dCMP-type deaminase" evidence="9">
    <location>
        <begin position="222"/>
        <end position="349"/>
    </location>
</feature>
<dbReference type="Pfam" id="PF01872">
    <property type="entry name" value="RibD_C"/>
    <property type="match status" value="1"/>
</dbReference>
<dbReference type="SUPFAM" id="SSF53927">
    <property type="entry name" value="Cytidine deaminase-like"/>
    <property type="match status" value="1"/>
</dbReference>
<comment type="function">
    <text evidence="1">Converts 2,5-diamino-6-(ribosylamino)-4(3h)-pyrimidinone 5'-phosphate into 5-amino-6-(ribosylamino)-2,4(1h,3h)-pyrimidinedione 5'-phosphate.</text>
</comment>
<evidence type="ECO:0000256" key="7">
    <source>
        <dbReference type="ARBA" id="ARBA00022857"/>
    </source>
</evidence>
<evidence type="ECO:0000256" key="5">
    <source>
        <dbReference type="ARBA" id="ARBA00012766"/>
    </source>
</evidence>
<dbReference type="InterPro" id="IPR050765">
    <property type="entry name" value="Riboflavin_Biosynth_HTPR"/>
</dbReference>
<dbReference type="RefSeq" id="WP_019245039.1">
    <property type="nucleotide sequence ID" value="NZ_CAPH01000006.1"/>
</dbReference>
<dbReference type="EC" id="3.5.4.26" evidence="5"/>
<evidence type="ECO:0000313" key="11">
    <source>
        <dbReference type="Proteomes" id="UP001059295"/>
    </source>
</evidence>
<proteinExistence type="inferred from homology"/>
<keyword evidence="7" id="KW-0521">NADP</keyword>
<evidence type="ECO:0000259" key="9">
    <source>
        <dbReference type="PROSITE" id="PS51747"/>
    </source>
</evidence>
<gene>
    <name evidence="10" type="ORF">NQ491_01905</name>
</gene>
<evidence type="ECO:0000313" key="10">
    <source>
        <dbReference type="EMBL" id="UWN57554.1"/>
    </source>
</evidence>